<dbReference type="PANTHER" id="PTHR43221:SF1">
    <property type="entry name" value="PROTEASE HTPX"/>
    <property type="match status" value="1"/>
</dbReference>
<evidence type="ECO:0000256" key="7">
    <source>
        <dbReference type="ARBA" id="ARBA00022723"/>
    </source>
</evidence>
<feature type="region of interest" description="Disordered" evidence="13">
    <location>
        <begin position="342"/>
        <end position="386"/>
    </location>
</feature>
<proteinExistence type="inferred from homology"/>
<evidence type="ECO:0000259" key="15">
    <source>
        <dbReference type="Pfam" id="PF01435"/>
    </source>
</evidence>
<dbReference type="Pfam" id="PF01435">
    <property type="entry name" value="Peptidase_M48"/>
    <property type="match status" value="1"/>
</dbReference>
<evidence type="ECO:0000256" key="9">
    <source>
        <dbReference type="ARBA" id="ARBA00022833"/>
    </source>
</evidence>
<dbReference type="AlphaFoldDB" id="A0A6J7Q9N4"/>
<feature type="compositionally biased region" description="Pro residues" evidence="13">
    <location>
        <begin position="375"/>
        <end position="386"/>
    </location>
</feature>
<evidence type="ECO:0000256" key="11">
    <source>
        <dbReference type="ARBA" id="ARBA00023049"/>
    </source>
</evidence>
<dbReference type="EMBL" id="CAFBOL010000120">
    <property type="protein sequence ID" value="CAB5013605.1"/>
    <property type="molecule type" value="Genomic_DNA"/>
</dbReference>
<dbReference type="InterPro" id="IPR050083">
    <property type="entry name" value="HtpX_protease"/>
</dbReference>
<evidence type="ECO:0000313" key="19">
    <source>
        <dbReference type="EMBL" id="CAB4852328.1"/>
    </source>
</evidence>
<dbReference type="GO" id="GO:0006508">
    <property type="term" value="P:proteolysis"/>
    <property type="evidence" value="ECO:0007669"/>
    <property type="project" value="UniProtKB-KW"/>
</dbReference>
<evidence type="ECO:0000313" key="21">
    <source>
        <dbReference type="EMBL" id="CAB5013605.1"/>
    </source>
</evidence>
<evidence type="ECO:0000313" key="18">
    <source>
        <dbReference type="EMBL" id="CAB4833969.1"/>
    </source>
</evidence>
<keyword evidence="11" id="KW-0482">Metalloprotease</keyword>
<dbReference type="GO" id="GO:0004222">
    <property type="term" value="F:metalloendopeptidase activity"/>
    <property type="evidence" value="ECO:0007669"/>
    <property type="project" value="InterPro"/>
</dbReference>
<evidence type="ECO:0000256" key="3">
    <source>
        <dbReference type="ARBA" id="ARBA00009779"/>
    </source>
</evidence>
<dbReference type="PANTHER" id="PTHR43221">
    <property type="entry name" value="PROTEASE HTPX"/>
    <property type="match status" value="1"/>
</dbReference>
<dbReference type="GO" id="GO:0005886">
    <property type="term" value="C:plasma membrane"/>
    <property type="evidence" value="ECO:0007669"/>
    <property type="project" value="UniProtKB-SubCell"/>
</dbReference>
<keyword evidence="4" id="KW-1003">Cell membrane</keyword>
<evidence type="ECO:0000313" key="17">
    <source>
        <dbReference type="EMBL" id="CAB4734788.1"/>
    </source>
</evidence>
<evidence type="ECO:0000256" key="1">
    <source>
        <dbReference type="ARBA" id="ARBA00001947"/>
    </source>
</evidence>
<evidence type="ECO:0000256" key="5">
    <source>
        <dbReference type="ARBA" id="ARBA00022670"/>
    </source>
</evidence>
<protein>
    <submittedName>
        <fullName evidence="21">Unannotated protein</fullName>
    </submittedName>
</protein>
<feature type="domain" description="Peptidase M48" evidence="15">
    <location>
        <begin position="108"/>
        <end position="338"/>
    </location>
</feature>
<comment type="similarity">
    <text evidence="3">Belongs to the peptidase M48B family.</text>
</comment>
<dbReference type="EMBL" id="CAFBMT010000018">
    <property type="protein sequence ID" value="CAB4947420.1"/>
    <property type="molecule type" value="Genomic_DNA"/>
</dbReference>
<dbReference type="EMBL" id="CAESGF010000019">
    <property type="protein sequence ID" value="CAB4364854.1"/>
    <property type="molecule type" value="Genomic_DNA"/>
</dbReference>
<name>A0A6J7Q9N4_9ZZZZ</name>
<organism evidence="21">
    <name type="scientific">freshwater metagenome</name>
    <dbReference type="NCBI Taxonomy" id="449393"/>
    <lineage>
        <taxon>unclassified sequences</taxon>
        <taxon>metagenomes</taxon>
        <taxon>ecological metagenomes</taxon>
    </lineage>
</organism>
<sequence length="386" mass="41195">MNTFEPPNFFEQIRSNHRRSLVLMAASFVVLYGFINLIVAVFGGYQKTTACTYDSTVSCGTTWYWNPITLVATAAVVAGYLWVAYLSSAKAALSITKAKPADGPEYLQLRNVVEGLAIAAGIPVPAVYVVDDPAPNAFATGLKPEKAAVAVTTGLLAKMSRRELEGVLAHELGHIRNRDTSFMTLVVLTVGAIMVLSSLLVRIGYYATIFMGGNRRSSRDNNDSGAAIGLALLAIGLIGFVIAVPSAMLLKAALSRRREVMADATAVELTRNPSGIRSALEKLEADTTVVKAMSTTTAHLWIESPLERSKEQGFIGSVGRLFDSHPPLADRIAVLRRYEGLDPDGRGPVDPGPVLSQPPSAQPPSARPASTHPNWPLPPPSGHPLG</sequence>
<evidence type="ECO:0000256" key="6">
    <source>
        <dbReference type="ARBA" id="ARBA00022692"/>
    </source>
</evidence>
<dbReference type="GO" id="GO:0046872">
    <property type="term" value="F:metal ion binding"/>
    <property type="evidence" value="ECO:0007669"/>
    <property type="project" value="UniProtKB-KW"/>
</dbReference>
<evidence type="ECO:0000256" key="4">
    <source>
        <dbReference type="ARBA" id="ARBA00022475"/>
    </source>
</evidence>
<dbReference type="CDD" id="cd07340">
    <property type="entry name" value="M48B_Htpx_like"/>
    <property type="match status" value="1"/>
</dbReference>
<dbReference type="EMBL" id="CAEZYF010000017">
    <property type="protein sequence ID" value="CAB4734788.1"/>
    <property type="molecule type" value="Genomic_DNA"/>
</dbReference>
<dbReference type="EMBL" id="CAFAAV010000244">
    <property type="protein sequence ID" value="CAB4833969.1"/>
    <property type="molecule type" value="Genomic_DNA"/>
</dbReference>
<evidence type="ECO:0000313" key="16">
    <source>
        <dbReference type="EMBL" id="CAB4364854.1"/>
    </source>
</evidence>
<keyword evidence="8" id="KW-0378">Hydrolase</keyword>
<evidence type="ECO:0000256" key="8">
    <source>
        <dbReference type="ARBA" id="ARBA00022801"/>
    </source>
</evidence>
<feature type="transmembrane region" description="Helical" evidence="14">
    <location>
        <begin position="225"/>
        <end position="250"/>
    </location>
</feature>
<evidence type="ECO:0000256" key="13">
    <source>
        <dbReference type="SAM" id="MobiDB-lite"/>
    </source>
</evidence>
<accession>A0A6J7Q9N4</accession>
<keyword evidence="6 14" id="KW-0812">Transmembrane</keyword>
<feature type="compositionally biased region" description="Low complexity" evidence="13">
    <location>
        <begin position="348"/>
        <end position="359"/>
    </location>
</feature>
<feature type="transmembrane region" description="Helical" evidence="14">
    <location>
        <begin position="63"/>
        <end position="85"/>
    </location>
</feature>
<feature type="transmembrane region" description="Helical" evidence="14">
    <location>
        <begin position="21"/>
        <end position="43"/>
    </location>
</feature>
<keyword evidence="10 14" id="KW-1133">Transmembrane helix</keyword>
<keyword evidence="9" id="KW-0862">Zinc</keyword>
<dbReference type="InterPro" id="IPR001915">
    <property type="entry name" value="Peptidase_M48"/>
</dbReference>
<keyword evidence="5" id="KW-0645">Protease</keyword>
<gene>
    <name evidence="17" type="ORF">UFOPK2656_02403</name>
    <name evidence="18" type="ORF">UFOPK3099_02456</name>
    <name evidence="19" type="ORF">UFOPK3267_02022</name>
    <name evidence="20" type="ORF">UFOPK3651_02615</name>
    <name evidence="21" type="ORF">UFOPK3931_02947</name>
    <name evidence="16" type="ORF">UFOPK4189_02612</name>
</gene>
<evidence type="ECO:0000313" key="20">
    <source>
        <dbReference type="EMBL" id="CAB4947420.1"/>
    </source>
</evidence>
<dbReference type="EMBL" id="CAFBIY010000123">
    <property type="protein sequence ID" value="CAB4852328.1"/>
    <property type="molecule type" value="Genomic_DNA"/>
</dbReference>
<evidence type="ECO:0000256" key="14">
    <source>
        <dbReference type="SAM" id="Phobius"/>
    </source>
</evidence>
<reference evidence="21" key="1">
    <citation type="submission" date="2020-05" db="EMBL/GenBank/DDBJ databases">
        <authorList>
            <person name="Chiriac C."/>
            <person name="Salcher M."/>
            <person name="Ghai R."/>
            <person name="Kavagutti S V."/>
        </authorList>
    </citation>
    <scope>NUCLEOTIDE SEQUENCE</scope>
</reference>
<feature type="transmembrane region" description="Helical" evidence="14">
    <location>
        <begin position="182"/>
        <end position="205"/>
    </location>
</feature>
<evidence type="ECO:0000256" key="12">
    <source>
        <dbReference type="ARBA" id="ARBA00023136"/>
    </source>
</evidence>
<evidence type="ECO:0000256" key="2">
    <source>
        <dbReference type="ARBA" id="ARBA00004651"/>
    </source>
</evidence>
<evidence type="ECO:0000256" key="10">
    <source>
        <dbReference type="ARBA" id="ARBA00022989"/>
    </source>
</evidence>
<keyword evidence="7" id="KW-0479">Metal-binding</keyword>
<dbReference type="Gene3D" id="3.30.2010.10">
    <property type="entry name" value="Metalloproteases ('zincins'), catalytic domain"/>
    <property type="match status" value="1"/>
</dbReference>
<dbReference type="HAMAP" id="MF_00188">
    <property type="entry name" value="Pept_M48_protease_HtpX"/>
    <property type="match status" value="1"/>
</dbReference>
<comment type="subcellular location">
    <subcellularLocation>
        <location evidence="2">Cell membrane</location>
        <topology evidence="2">Multi-pass membrane protein</topology>
    </subcellularLocation>
</comment>
<keyword evidence="12 14" id="KW-0472">Membrane</keyword>
<dbReference type="InterPro" id="IPR022919">
    <property type="entry name" value="Pept_M48_protease_HtpX"/>
</dbReference>
<comment type="cofactor">
    <cofactor evidence="1">
        <name>Zn(2+)</name>
        <dbReference type="ChEBI" id="CHEBI:29105"/>
    </cofactor>
</comment>